<sequence length="134" mass="15410">MRLSAILLQTVRFVLLFVLTLYCSTSELDGTRRVCKTRGKKSPNKGENMGDVIDLVLTRLDRALEVLQVRRTADWAQAGKMGDSRAYAERELLLSQLIVLKTEYRLYDELNEFQRFVLETIEVNLGLRSKAVWA</sequence>
<proteinExistence type="predicted"/>
<gene>
    <name evidence="1" type="primary">11</name>
    <name evidence="1" type="ORF">SEA_THUNDERCLAP_11</name>
</gene>
<reference evidence="1 2" key="1">
    <citation type="submission" date="2020-09" db="EMBL/GenBank/DDBJ databases">
        <authorList>
            <person name="Pittman S."/>
            <person name="Kotturi H."/>
            <person name="Butela K.A."/>
            <person name="Garlena R.A."/>
            <person name="Russell D.A."/>
            <person name="Pope W.H."/>
            <person name="Jacobs-Sera D."/>
            <person name="Hatfull G.F."/>
        </authorList>
    </citation>
    <scope>NUCLEOTIDE SEQUENCE [LARGE SCALE GENOMIC DNA]</scope>
</reference>
<evidence type="ECO:0000313" key="2">
    <source>
        <dbReference type="Proteomes" id="UP000594116"/>
    </source>
</evidence>
<name>A0A7M1RSK7_9CAUD</name>
<dbReference type="EMBL" id="MT986028">
    <property type="protein sequence ID" value="QOR56070.1"/>
    <property type="molecule type" value="Genomic_DNA"/>
</dbReference>
<organism evidence="1 2">
    <name type="scientific">Arthrobacter phage Thunderclap</name>
    <dbReference type="NCBI Taxonomy" id="2777309"/>
    <lineage>
        <taxon>Viruses</taxon>
        <taxon>Duplodnaviria</taxon>
        <taxon>Heunggongvirae</taxon>
        <taxon>Uroviricota</taxon>
        <taxon>Caudoviricetes</taxon>
        <taxon>Amigovirus</taxon>
        <taxon>Amigovirus amigo</taxon>
    </lineage>
</organism>
<protein>
    <submittedName>
        <fullName evidence="1">Membrane protein</fullName>
    </submittedName>
</protein>
<evidence type="ECO:0000313" key="1">
    <source>
        <dbReference type="EMBL" id="QOR56070.1"/>
    </source>
</evidence>
<accession>A0A7M1RSK7</accession>
<dbReference type="Proteomes" id="UP000594116">
    <property type="component" value="Segment"/>
</dbReference>